<dbReference type="EMBL" id="VIEB01000922">
    <property type="protein sequence ID" value="TQD78162.1"/>
    <property type="molecule type" value="Genomic_DNA"/>
</dbReference>
<protein>
    <submittedName>
        <fullName evidence="1">Uncharacterized protein</fullName>
    </submittedName>
</protein>
<dbReference type="Proteomes" id="UP000315295">
    <property type="component" value="Unassembled WGS sequence"/>
</dbReference>
<evidence type="ECO:0000313" key="2">
    <source>
        <dbReference type="Proteomes" id="UP000315295"/>
    </source>
</evidence>
<organism evidence="1 2">
    <name type="scientific">Malus baccata</name>
    <name type="common">Siberian crab apple</name>
    <name type="synonym">Pyrus baccata</name>
    <dbReference type="NCBI Taxonomy" id="106549"/>
    <lineage>
        <taxon>Eukaryota</taxon>
        <taxon>Viridiplantae</taxon>
        <taxon>Streptophyta</taxon>
        <taxon>Embryophyta</taxon>
        <taxon>Tracheophyta</taxon>
        <taxon>Spermatophyta</taxon>
        <taxon>Magnoliopsida</taxon>
        <taxon>eudicotyledons</taxon>
        <taxon>Gunneridae</taxon>
        <taxon>Pentapetalae</taxon>
        <taxon>rosids</taxon>
        <taxon>fabids</taxon>
        <taxon>Rosales</taxon>
        <taxon>Rosaceae</taxon>
        <taxon>Amygdaloideae</taxon>
        <taxon>Maleae</taxon>
        <taxon>Malus</taxon>
    </lineage>
</organism>
<keyword evidence="2" id="KW-1185">Reference proteome</keyword>
<gene>
    <name evidence="1" type="ORF">C1H46_036291</name>
</gene>
<dbReference type="AlphaFoldDB" id="A0A540KVY2"/>
<proteinExistence type="predicted"/>
<reference evidence="1 2" key="1">
    <citation type="journal article" date="2019" name="G3 (Bethesda)">
        <title>Sequencing of a Wild Apple (Malus baccata) Genome Unravels the Differences Between Cultivated and Wild Apple Species Regarding Disease Resistance and Cold Tolerance.</title>
        <authorList>
            <person name="Chen X."/>
        </authorList>
    </citation>
    <scope>NUCLEOTIDE SEQUENCE [LARGE SCALE GENOMIC DNA]</scope>
    <source>
        <strain evidence="2">cv. Shandingzi</strain>
        <tissue evidence="1">Leaves</tissue>
    </source>
</reference>
<accession>A0A540KVY2</accession>
<evidence type="ECO:0000313" key="1">
    <source>
        <dbReference type="EMBL" id="TQD78162.1"/>
    </source>
</evidence>
<sequence>MDPTEFVKEQPHQKCFKFQLTMSTEIELIFTEIHSNGFVPSNFNNSSKKFTEMASCPQVSSN</sequence>
<name>A0A540KVY2_MALBA</name>
<comment type="caution">
    <text evidence="1">The sequence shown here is derived from an EMBL/GenBank/DDBJ whole genome shotgun (WGS) entry which is preliminary data.</text>
</comment>